<keyword evidence="4" id="KW-0540">Nuclease</keyword>
<dbReference type="KEGG" id="ehx:EMIHUDRAFT_445095"/>
<evidence type="ECO:0000256" key="8">
    <source>
        <dbReference type="ARBA" id="ARBA00022842"/>
    </source>
</evidence>
<accession>A0A0D3J549</accession>
<keyword evidence="8" id="KW-0460">Magnesium</keyword>
<reference evidence="13" key="1">
    <citation type="journal article" date="2013" name="Nature">
        <title>Pan genome of the phytoplankton Emiliania underpins its global distribution.</title>
        <authorList>
            <person name="Read B.A."/>
            <person name="Kegel J."/>
            <person name="Klute M.J."/>
            <person name="Kuo A."/>
            <person name="Lefebvre S.C."/>
            <person name="Maumus F."/>
            <person name="Mayer C."/>
            <person name="Miller J."/>
            <person name="Monier A."/>
            <person name="Salamov A."/>
            <person name="Young J."/>
            <person name="Aguilar M."/>
            <person name="Claverie J.M."/>
            <person name="Frickenhaus S."/>
            <person name="Gonzalez K."/>
            <person name="Herman E.K."/>
            <person name="Lin Y.C."/>
            <person name="Napier J."/>
            <person name="Ogata H."/>
            <person name="Sarno A.F."/>
            <person name="Shmutz J."/>
            <person name="Schroeder D."/>
            <person name="de Vargas C."/>
            <person name="Verret F."/>
            <person name="von Dassow P."/>
            <person name="Valentin K."/>
            <person name="Van de Peer Y."/>
            <person name="Wheeler G."/>
            <person name="Dacks J.B."/>
            <person name="Delwiche C.F."/>
            <person name="Dyhrman S.T."/>
            <person name="Glockner G."/>
            <person name="John U."/>
            <person name="Richards T."/>
            <person name="Worden A.Z."/>
            <person name="Zhang X."/>
            <person name="Grigoriev I.V."/>
            <person name="Allen A.E."/>
            <person name="Bidle K."/>
            <person name="Borodovsky M."/>
            <person name="Bowler C."/>
            <person name="Brownlee C."/>
            <person name="Cock J.M."/>
            <person name="Elias M."/>
            <person name="Gladyshev V.N."/>
            <person name="Groth M."/>
            <person name="Guda C."/>
            <person name="Hadaegh A."/>
            <person name="Iglesias-Rodriguez M.D."/>
            <person name="Jenkins J."/>
            <person name="Jones B.M."/>
            <person name="Lawson T."/>
            <person name="Leese F."/>
            <person name="Lindquist E."/>
            <person name="Lobanov A."/>
            <person name="Lomsadze A."/>
            <person name="Malik S.B."/>
            <person name="Marsh M.E."/>
            <person name="Mackinder L."/>
            <person name="Mock T."/>
            <person name="Mueller-Roeber B."/>
            <person name="Pagarete A."/>
            <person name="Parker M."/>
            <person name="Probert I."/>
            <person name="Quesneville H."/>
            <person name="Raines C."/>
            <person name="Rensing S.A."/>
            <person name="Riano-Pachon D.M."/>
            <person name="Richier S."/>
            <person name="Rokitta S."/>
            <person name="Shiraiwa Y."/>
            <person name="Soanes D.M."/>
            <person name="van der Giezen M."/>
            <person name="Wahlund T.M."/>
            <person name="Williams B."/>
            <person name="Wilson W."/>
            <person name="Wolfe G."/>
            <person name="Wurch L.L."/>
        </authorList>
    </citation>
    <scope>NUCLEOTIDE SEQUENCE</scope>
</reference>
<dbReference type="GO" id="GO:0070260">
    <property type="term" value="F:5'-tyrosyl-DNA phosphodiesterase activity"/>
    <property type="evidence" value="ECO:0007669"/>
    <property type="project" value="TreeGrafter"/>
</dbReference>
<keyword evidence="10" id="KW-0539">Nucleus</keyword>
<sequence length="195" mass="20855">MSRGLLMAVTKWGSAPNAPHVLLATTHLESWVGPEANGEVLANRRRQLAEAGEKVARRAAEAQCCLAVLAGDMNWNDADGGDPLEVLRATAGGGGWRDAWQAVGSPQESRATMGWNFRLDRCFYLCPPPRTGSSVPQVQPTAVSLVGKSQPPSLHGRTVETRGGKRQKLLPSDHRGLLVSFAPRRAGAGWAAELD</sequence>
<evidence type="ECO:0000256" key="7">
    <source>
        <dbReference type="ARBA" id="ARBA00022801"/>
    </source>
</evidence>
<dbReference type="GO" id="GO:0003697">
    <property type="term" value="F:single-stranded DNA binding"/>
    <property type="evidence" value="ECO:0007669"/>
    <property type="project" value="TreeGrafter"/>
</dbReference>
<evidence type="ECO:0000256" key="3">
    <source>
        <dbReference type="ARBA" id="ARBA00004123"/>
    </source>
</evidence>
<dbReference type="GO" id="GO:0005634">
    <property type="term" value="C:nucleus"/>
    <property type="evidence" value="ECO:0007669"/>
    <property type="project" value="UniProtKB-SubCell"/>
</dbReference>
<dbReference type="PANTHER" id="PTHR15822:SF4">
    <property type="entry name" value="TYROSYL-DNA PHOSPHODIESTERASE 2"/>
    <property type="match status" value="1"/>
</dbReference>
<evidence type="ECO:0000256" key="10">
    <source>
        <dbReference type="ARBA" id="ARBA00023242"/>
    </source>
</evidence>
<dbReference type="GO" id="GO:0005737">
    <property type="term" value="C:cytoplasm"/>
    <property type="evidence" value="ECO:0007669"/>
    <property type="project" value="TreeGrafter"/>
</dbReference>
<evidence type="ECO:0000256" key="6">
    <source>
        <dbReference type="ARBA" id="ARBA00022763"/>
    </source>
</evidence>
<dbReference type="InterPro" id="IPR036691">
    <property type="entry name" value="Endo/exonu/phosph_ase_sf"/>
</dbReference>
<dbReference type="AlphaFoldDB" id="A0A0D3J549"/>
<proteinExistence type="predicted"/>
<dbReference type="GO" id="GO:0046872">
    <property type="term" value="F:metal ion binding"/>
    <property type="evidence" value="ECO:0007669"/>
    <property type="project" value="UniProtKB-KW"/>
</dbReference>
<keyword evidence="9" id="KW-0234">DNA repair</keyword>
<evidence type="ECO:0000256" key="9">
    <source>
        <dbReference type="ARBA" id="ARBA00023204"/>
    </source>
</evidence>
<dbReference type="PaxDb" id="2903-EOD18634"/>
<organism evidence="12 13">
    <name type="scientific">Emiliania huxleyi (strain CCMP1516)</name>
    <dbReference type="NCBI Taxonomy" id="280463"/>
    <lineage>
        <taxon>Eukaryota</taxon>
        <taxon>Haptista</taxon>
        <taxon>Haptophyta</taxon>
        <taxon>Prymnesiophyceae</taxon>
        <taxon>Isochrysidales</taxon>
        <taxon>Noelaerhabdaceae</taxon>
        <taxon>Emiliania</taxon>
    </lineage>
</organism>
<dbReference type="Proteomes" id="UP000013827">
    <property type="component" value="Unassembled WGS sequence"/>
</dbReference>
<keyword evidence="13" id="KW-1185">Reference proteome</keyword>
<reference evidence="12" key="2">
    <citation type="submission" date="2024-10" db="UniProtKB">
        <authorList>
            <consortium name="EnsemblProtists"/>
        </authorList>
    </citation>
    <scope>IDENTIFICATION</scope>
</reference>
<evidence type="ECO:0000313" key="12">
    <source>
        <dbReference type="EnsemblProtists" id="EOD18634"/>
    </source>
</evidence>
<protein>
    <recommendedName>
        <fullName evidence="14">Endonuclease/exonuclease/phosphatase domain-containing protein</fullName>
    </recommendedName>
</protein>
<dbReference type="GO" id="GO:0006302">
    <property type="term" value="P:double-strand break repair"/>
    <property type="evidence" value="ECO:0007669"/>
    <property type="project" value="TreeGrafter"/>
</dbReference>
<comment type="subcellular location">
    <subcellularLocation>
        <location evidence="3">Nucleus</location>
    </subcellularLocation>
</comment>
<dbReference type="PANTHER" id="PTHR15822">
    <property type="entry name" value="TRAF AND TNF RECEPTOR-ASSOCIATED PROTEIN"/>
    <property type="match status" value="1"/>
</dbReference>
<dbReference type="SUPFAM" id="SSF56219">
    <property type="entry name" value="DNase I-like"/>
    <property type="match status" value="1"/>
</dbReference>
<evidence type="ECO:0000256" key="11">
    <source>
        <dbReference type="SAM" id="MobiDB-lite"/>
    </source>
</evidence>
<dbReference type="HOGENOM" id="CLU_1398686_0_0_1"/>
<dbReference type="GO" id="GO:0004518">
    <property type="term" value="F:nuclease activity"/>
    <property type="evidence" value="ECO:0007669"/>
    <property type="project" value="UniProtKB-KW"/>
</dbReference>
<evidence type="ECO:0008006" key="14">
    <source>
        <dbReference type="Google" id="ProtNLM"/>
    </source>
</evidence>
<evidence type="ECO:0000256" key="4">
    <source>
        <dbReference type="ARBA" id="ARBA00022722"/>
    </source>
</evidence>
<dbReference type="GeneID" id="17264181"/>
<keyword evidence="5" id="KW-0479">Metal-binding</keyword>
<dbReference type="RefSeq" id="XP_005771063.1">
    <property type="nucleotide sequence ID" value="XM_005771006.1"/>
</dbReference>
<comment type="cofactor">
    <cofactor evidence="1">
        <name>Mn(2+)</name>
        <dbReference type="ChEBI" id="CHEBI:29035"/>
    </cofactor>
</comment>
<keyword evidence="6" id="KW-0227">DNA damage</keyword>
<keyword evidence="7" id="KW-0378">Hydrolase</keyword>
<comment type="cofactor">
    <cofactor evidence="2">
        <name>Mg(2+)</name>
        <dbReference type="ChEBI" id="CHEBI:18420"/>
    </cofactor>
</comment>
<feature type="region of interest" description="Disordered" evidence="11">
    <location>
        <begin position="146"/>
        <end position="165"/>
    </location>
</feature>
<evidence type="ECO:0000256" key="5">
    <source>
        <dbReference type="ARBA" id="ARBA00022723"/>
    </source>
</evidence>
<evidence type="ECO:0000256" key="2">
    <source>
        <dbReference type="ARBA" id="ARBA00001946"/>
    </source>
</evidence>
<dbReference type="InterPro" id="IPR051547">
    <property type="entry name" value="TDP2-like"/>
</dbReference>
<dbReference type="EnsemblProtists" id="EOD18634">
    <property type="protein sequence ID" value="EOD18634"/>
    <property type="gene ID" value="EMIHUDRAFT_445095"/>
</dbReference>
<evidence type="ECO:0000256" key="1">
    <source>
        <dbReference type="ARBA" id="ARBA00001936"/>
    </source>
</evidence>
<dbReference type="Gene3D" id="3.60.10.10">
    <property type="entry name" value="Endonuclease/exonuclease/phosphatase"/>
    <property type="match status" value="1"/>
</dbReference>
<evidence type="ECO:0000313" key="13">
    <source>
        <dbReference type="Proteomes" id="UP000013827"/>
    </source>
</evidence>
<name>A0A0D3J549_EMIH1</name>